<dbReference type="AlphaFoldDB" id="A0A822XHH7"/>
<dbReference type="Gene3D" id="2.60.34.10">
    <property type="entry name" value="Substrate Binding Domain Of DNAk, Chain A, domain 1"/>
    <property type="match status" value="1"/>
</dbReference>
<dbReference type="SUPFAM" id="SSF100920">
    <property type="entry name" value="Heat shock protein 70kD (HSP70), peptide-binding domain"/>
    <property type="match status" value="1"/>
</dbReference>
<dbReference type="InterPro" id="IPR029048">
    <property type="entry name" value="HSP70_C_sf"/>
</dbReference>
<gene>
    <name evidence="2" type="ORF">HUJ06_019738</name>
</gene>
<reference evidence="2 3" key="1">
    <citation type="journal article" date="2020" name="Mol. Biol. Evol.">
        <title>Distinct Expression and Methylation Patterns for Genes with Different Fates following a Single Whole-Genome Duplication in Flowering Plants.</title>
        <authorList>
            <person name="Shi T."/>
            <person name="Rahmani R.S."/>
            <person name="Gugger P.F."/>
            <person name="Wang M."/>
            <person name="Li H."/>
            <person name="Zhang Y."/>
            <person name="Li Z."/>
            <person name="Wang Q."/>
            <person name="Van de Peer Y."/>
            <person name="Marchal K."/>
            <person name="Chen J."/>
        </authorList>
    </citation>
    <scope>NUCLEOTIDE SEQUENCE [LARGE SCALE GENOMIC DNA]</scope>
    <source>
        <tissue evidence="2">Leaf</tissue>
    </source>
</reference>
<name>A0A822XHH7_NELNU</name>
<evidence type="ECO:0000313" key="2">
    <source>
        <dbReference type="EMBL" id="DAD18275.1"/>
    </source>
</evidence>
<proteinExistence type="predicted"/>
<organism evidence="2 3">
    <name type="scientific">Nelumbo nucifera</name>
    <name type="common">Sacred lotus</name>
    <dbReference type="NCBI Taxonomy" id="4432"/>
    <lineage>
        <taxon>Eukaryota</taxon>
        <taxon>Viridiplantae</taxon>
        <taxon>Streptophyta</taxon>
        <taxon>Embryophyta</taxon>
        <taxon>Tracheophyta</taxon>
        <taxon>Spermatophyta</taxon>
        <taxon>Magnoliopsida</taxon>
        <taxon>Proteales</taxon>
        <taxon>Nelumbonaceae</taxon>
        <taxon>Nelumbo</taxon>
    </lineage>
</organism>
<sequence>MTTLIPRNTTISTKKEQIFSIYSDNQPASSNQGQRLPRQIRAHQHSTGTERIKKKVEAKNSLENYAHNMRNTIRRNWRVYAIQSSPRGMGSGAEDMLEGDYGRKSQGGSGGGARPKIEEVD</sequence>
<comment type="caution">
    <text evidence="2">The sequence shown here is derived from an EMBL/GenBank/DDBJ whole genome shotgun (WGS) entry which is preliminary data.</text>
</comment>
<dbReference type="InterPro" id="IPR029047">
    <property type="entry name" value="HSP70_peptide-bd_sf"/>
</dbReference>
<accession>A0A822XHH7</accession>
<evidence type="ECO:0000313" key="3">
    <source>
        <dbReference type="Proteomes" id="UP000607653"/>
    </source>
</evidence>
<feature type="region of interest" description="Disordered" evidence="1">
    <location>
        <begin position="85"/>
        <end position="121"/>
    </location>
</feature>
<dbReference type="Proteomes" id="UP000607653">
    <property type="component" value="Unassembled WGS sequence"/>
</dbReference>
<protein>
    <submittedName>
        <fullName evidence="2">Uncharacterized protein</fullName>
    </submittedName>
</protein>
<dbReference type="Gene3D" id="1.20.1270.10">
    <property type="match status" value="1"/>
</dbReference>
<evidence type="ECO:0000256" key="1">
    <source>
        <dbReference type="SAM" id="MobiDB-lite"/>
    </source>
</evidence>
<dbReference type="EMBL" id="DUZY01000001">
    <property type="protein sequence ID" value="DAD18275.1"/>
    <property type="molecule type" value="Genomic_DNA"/>
</dbReference>
<keyword evidence="3" id="KW-1185">Reference proteome</keyword>